<evidence type="ECO:0000313" key="8">
    <source>
        <dbReference type="EMBL" id="KAG2203704.1"/>
    </source>
</evidence>
<feature type="region of interest" description="Disordered" evidence="6">
    <location>
        <begin position="448"/>
        <end position="467"/>
    </location>
</feature>
<dbReference type="OrthoDB" id="17346at2759"/>
<proteinExistence type="inferred from homology"/>
<accession>A0A8H7R3B5</accession>
<dbReference type="PANTHER" id="PTHR21422:SF9">
    <property type="entry name" value="RAB3 GTPASE-ACTIVATING PROTEIN CATALYTIC SUBUNIT"/>
    <property type="match status" value="1"/>
</dbReference>
<gene>
    <name evidence="8" type="ORF">INT46_001734</name>
</gene>
<dbReference type="InterPro" id="IPR026147">
    <property type="entry name" value="Rab3GAP1_conserved"/>
</dbReference>
<comment type="subcellular location">
    <subcellularLocation>
        <location evidence="1">Cytoplasm</location>
    </subcellularLocation>
</comment>
<evidence type="ECO:0000256" key="4">
    <source>
        <dbReference type="ARBA" id="ARBA00022468"/>
    </source>
</evidence>
<feature type="region of interest" description="Disordered" evidence="6">
    <location>
        <begin position="681"/>
        <end position="752"/>
    </location>
</feature>
<keyword evidence="9" id="KW-1185">Reference proteome</keyword>
<dbReference type="Proteomes" id="UP000650833">
    <property type="component" value="Unassembled WGS sequence"/>
</dbReference>
<evidence type="ECO:0000313" key="9">
    <source>
        <dbReference type="Proteomes" id="UP000650833"/>
    </source>
</evidence>
<dbReference type="EMBL" id="JAEPRC010000220">
    <property type="protein sequence ID" value="KAG2203704.1"/>
    <property type="molecule type" value="Genomic_DNA"/>
</dbReference>
<feature type="domain" description="Rab3GAP catalytic subunit conserved" evidence="7">
    <location>
        <begin position="777"/>
        <end position="933"/>
    </location>
</feature>
<organism evidence="8 9">
    <name type="scientific">Mucor plumbeus</name>
    <dbReference type="NCBI Taxonomy" id="97098"/>
    <lineage>
        <taxon>Eukaryota</taxon>
        <taxon>Fungi</taxon>
        <taxon>Fungi incertae sedis</taxon>
        <taxon>Mucoromycota</taxon>
        <taxon>Mucoromycotina</taxon>
        <taxon>Mucoromycetes</taxon>
        <taxon>Mucorales</taxon>
        <taxon>Mucorineae</taxon>
        <taxon>Mucoraceae</taxon>
        <taxon>Mucor</taxon>
    </lineage>
</organism>
<dbReference type="Pfam" id="PF13890">
    <property type="entry name" value="Rab3-GTPase_cat"/>
    <property type="match status" value="1"/>
</dbReference>
<feature type="compositionally biased region" description="Low complexity" evidence="6">
    <location>
        <begin position="720"/>
        <end position="733"/>
    </location>
</feature>
<name>A0A8H7R3B5_9FUNG</name>
<comment type="caution">
    <text evidence="8">The sequence shown here is derived from an EMBL/GenBank/DDBJ whole genome shotgun (WGS) entry which is preliminary data.</text>
</comment>
<evidence type="ECO:0000256" key="6">
    <source>
        <dbReference type="SAM" id="MobiDB-lite"/>
    </source>
</evidence>
<evidence type="ECO:0000256" key="1">
    <source>
        <dbReference type="ARBA" id="ARBA00004496"/>
    </source>
</evidence>
<comment type="similarity">
    <text evidence="2">Belongs to the Rab3-GAP catalytic subunit family.</text>
</comment>
<dbReference type="GO" id="GO:0005096">
    <property type="term" value="F:GTPase activator activity"/>
    <property type="evidence" value="ECO:0007669"/>
    <property type="project" value="UniProtKB-KW"/>
</dbReference>
<keyword evidence="4" id="KW-0343">GTPase activation</keyword>
<dbReference type="GO" id="GO:0005737">
    <property type="term" value="C:cytoplasm"/>
    <property type="evidence" value="ECO:0007669"/>
    <property type="project" value="UniProtKB-SubCell"/>
</dbReference>
<protein>
    <recommendedName>
        <fullName evidence="3">Rab3 GTPase-activating protein catalytic subunit</fullName>
    </recommendedName>
</protein>
<evidence type="ECO:0000256" key="5">
    <source>
        <dbReference type="ARBA" id="ARBA00022490"/>
    </source>
</evidence>
<sequence length="1106" mass="125796">MSSTNNKRRQSSTYSDDLSRYEFVDYTSVSHFEKFVTHIEETLYSWGVKGGSYGIFSQEQLATAKAAIAHPSAAEFTRRETLAMGDDVFQLTYHYHPTMVIDSNEEQEAAEHFYQFNTTQYHPLHRWTGQDRLMIVKPAMQDSIKKKIFNSNKSSVDISQAKQLISACAIAFQNAGCSVPVFASVGQSRHDMYMGYGVTSQQPQSPINETEVRFNMTLTIPPASHLSYLEGLKTLFLQKLSMHREDYGNVVGKLGDAPDSSIYISAVYTYNLKNWFDENWKDWEEILEKEETKRKISFDDDFEAWGDDDDEEVGIDSKSQMVHNNKQKFEEMNQHQLSFGSFNDPLRTLTLSALFPLTQETEFHEAYDKNMDALTAKRWQISREFAPVNQQRAYLATLVEQVIESWVKDPTNREYLAPYDDNNDESTNDSAGLMHNLFAAGNRHKFSSSQQLGTSTGTSTTSSSTSGLADSVTVAKSDAIDNVLTALFYSMLTSDNNNNQDTKKNTTHCKFDSTNKLGLKLKTSSSVPYRSFLWNLLLYSLEAVSSPSSNGGSNKKNTTNFLGFLRMVWIEVLKQIRWHWENLVPIPDLYPYLYDDLPTTEKTEKHSKTLGIDLRYNILHQKISMVNCCILRRLQNAPQNGNSGDYGIKPVQRVGNLLDRMSEDKEPKASKFQAMLERFVEGGADSNNSETIEDSVTVSSSDLDDELSDESDLFVDAEEASPSSNSDSRNLSLQPEDEEEDEDEDKEEDEEVIVPNMPITVEELEADEANAVKDPEAIEGESHVHSSLKLLKTGQPMHIPITQDPGFMTEDMITQQADIFEKLGTSISATQQRAKLQSAQLYSDMQAFKAANPHACLEDFVRWHSPRDWIVSEVADKEGEEGEGVGGKLSTRMSEPSNIWQELWKWSKRIPCIRQKPLFNISVEAEKALYFLETTSIHEFFSIMLPTLGLIAYDTLSVHPITQYSQHVSDGLVHLSNELINFSWEDLRHGKRTFDGIISIIRQQESLMCHAISLLRKLPKQYDLVDQLLVNDQAIIKEGDERSAVFQLFRNDHGIISEPSFREYIFYSDCKDLTSPNRILPSRQYTIVKDNEIRIMYTQTTDALYN</sequence>
<evidence type="ECO:0000256" key="3">
    <source>
        <dbReference type="ARBA" id="ARBA00015817"/>
    </source>
</evidence>
<dbReference type="AlphaFoldDB" id="A0A8H7R3B5"/>
<dbReference type="InterPro" id="IPR045700">
    <property type="entry name" value="Rab3GAP1"/>
</dbReference>
<feature type="compositionally biased region" description="Acidic residues" evidence="6">
    <location>
        <begin position="702"/>
        <end position="719"/>
    </location>
</feature>
<keyword evidence="5" id="KW-0963">Cytoplasm</keyword>
<evidence type="ECO:0000259" key="7">
    <source>
        <dbReference type="Pfam" id="PF13890"/>
    </source>
</evidence>
<feature type="compositionally biased region" description="Acidic residues" evidence="6">
    <location>
        <begin position="735"/>
        <end position="752"/>
    </location>
</feature>
<reference evidence="8" key="1">
    <citation type="submission" date="2020-12" db="EMBL/GenBank/DDBJ databases">
        <title>Metabolic potential, ecology and presence of endohyphal bacteria is reflected in genomic diversity of Mucoromycotina.</title>
        <authorList>
            <person name="Muszewska A."/>
            <person name="Okrasinska A."/>
            <person name="Steczkiewicz K."/>
            <person name="Drgas O."/>
            <person name="Orlowska M."/>
            <person name="Perlinska-Lenart U."/>
            <person name="Aleksandrzak-Piekarczyk T."/>
            <person name="Szatraj K."/>
            <person name="Zielenkiewicz U."/>
            <person name="Pilsyk S."/>
            <person name="Malc E."/>
            <person name="Mieczkowski P."/>
            <person name="Kruszewska J.S."/>
            <person name="Biernat P."/>
            <person name="Pawlowska J."/>
        </authorList>
    </citation>
    <scope>NUCLEOTIDE SEQUENCE</scope>
    <source>
        <strain evidence="8">CBS 226.32</strain>
    </source>
</reference>
<evidence type="ECO:0000256" key="2">
    <source>
        <dbReference type="ARBA" id="ARBA00008856"/>
    </source>
</evidence>
<dbReference type="PANTHER" id="PTHR21422">
    <property type="entry name" value="RAB3 GTPASE-ACTIVATING PROTEIN CATALYTIC SUBUNIT"/>
    <property type="match status" value="1"/>
</dbReference>